<dbReference type="Pfam" id="PF12937">
    <property type="entry name" value="F-box-like"/>
    <property type="match status" value="1"/>
</dbReference>
<proteinExistence type="predicted"/>
<evidence type="ECO:0000256" key="1">
    <source>
        <dbReference type="SAM" id="MobiDB-lite"/>
    </source>
</evidence>
<reference evidence="3 4" key="1">
    <citation type="journal article" date="2018" name="Sci. Rep.">
        <title>Raphidocelis subcapitata (=Pseudokirchneriella subcapitata) provides an insight into genome evolution and environmental adaptations in the Sphaeropleales.</title>
        <authorList>
            <person name="Suzuki S."/>
            <person name="Yamaguchi H."/>
            <person name="Nakajima N."/>
            <person name="Kawachi M."/>
        </authorList>
    </citation>
    <scope>NUCLEOTIDE SEQUENCE [LARGE SCALE GENOMIC DNA]</scope>
    <source>
        <strain evidence="3 4">NIES-35</strain>
    </source>
</reference>
<dbReference type="AlphaFoldDB" id="A0A2V0PBP7"/>
<feature type="domain" description="F-box" evidence="2">
    <location>
        <begin position="6"/>
        <end position="39"/>
    </location>
</feature>
<accession>A0A2V0PBP7</accession>
<dbReference type="InterPro" id="IPR001810">
    <property type="entry name" value="F-box_dom"/>
</dbReference>
<organism evidence="3 4">
    <name type="scientific">Raphidocelis subcapitata</name>
    <dbReference type="NCBI Taxonomy" id="307507"/>
    <lineage>
        <taxon>Eukaryota</taxon>
        <taxon>Viridiplantae</taxon>
        <taxon>Chlorophyta</taxon>
        <taxon>core chlorophytes</taxon>
        <taxon>Chlorophyceae</taxon>
        <taxon>CS clade</taxon>
        <taxon>Sphaeropleales</taxon>
        <taxon>Selenastraceae</taxon>
        <taxon>Raphidocelis</taxon>
    </lineage>
</organism>
<dbReference type="SUPFAM" id="SSF81383">
    <property type="entry name" value="F-box domain"/>
    <property type="match status" value="1"/>
</dbReference>
<protein>
    <recommendedName>
        <fullName evidence="2">F-box domain-containing protein</fullName>
    </recommendedName>
</protein>
<dbReference type="InterPro" id="IPR036047">
    <property type="entry name" value="F-box-like_dom_sf"/>
</dbReference>
<feature type="compositionally biased region" description="Gly residues" evidence="1">
    <location>
        <begin position="140"/>
        <end position="175"/>
    </location>
</feature>
<dbReference type="InParanoid" id="A0A2V0PBP7"/>
<feature type="region of interest" description="Disordered" evidence="1">
    <location>
        <begin position="137"/>
        <end position="203"/>
    </location>
</feature>
<dbReference type="OrthoDB" id="10391971at2759"/>
<gene>
    <name evidence="3" type="ORF">Rsub_09039</name>
</gene>
<evidence type="ECO:0000259" key="2">
    <source>
        <dbReference type="Pfam" id="PF12937"/>
    </source>
</evidence>
<evidence type="ECO:0000313" key="3">
    <source>
        <dbReference type="EMBL" id="GBF96959.1"/>
    </source>
</evidence>
<comment type="caution">
    <text evidence="3">The sequence shown here is derived from an EMBL/GenBank/DDBJ whole genome shotgun (WGS) entry which is preliminary data.</text>
</comment>
<dbReference type="EMBL" id="BDRX01000089">
    <property type="protein sequence ID" value="GBF96959.1"/>
    <property type="molecule type" value="Genomic_DNA"/>
</dbReference>
<name>A0A2V0PBP7_9CHLO</name>
<dbReference type="Proteomes" id="UP000247498">
    <property type="component" value="Unassembled WGS sequence"/>
</dbReference>
<evidence type="ECO:0000313" key="4">
    <source>
        <dbReference type="Proteomes" id="UP000247498"/>
    </source>
</evidence>
<sequence>MAATHHVPEEVLARVAQRLSLRDRCRAACASRAWRAAAAVDAPALLGDDGAAAAAQGELRHLSLSSGDAQWAAARAPSVRLLARSAELSVRPSTSALLPRLKSLRRLALTGSKPASFLDFVPPPRTVVSLSLALLERGSGRGSSSGGGRSARGSGSGGGSCGGRRGRRSGSGSGSGSARPRAGWRRARRSEAGTAAPSRPRPRGLSIAVESAWDQPALGEVCRRLADGAPQLRALELRCASSALFAESGAALAPLGALTSLSKVVLGPAPEGPARGAPPSPLGFARPPAFLARLPALAEAELALADSAESPIELADFAPLARLPEVALALRADTGPSGIACALPPGLAAVTGLTRLSVHAFSFEDVGGWRNAAAFDASPLAALPSLRELSLALRNWGCEAADVLLLRGLEGLTRLRTLGVAVSVPPPPGAAAAAGDGLKEVRLALPDGLACVSLSASCRLAVRNSRALARAGGAAVLARGIVFEEASAAGEQAAWEGREPQAVARGGAAEVVAALPELFAGLEAWREQLLAPLPRCERRWWAASERALGAELLCRSGGRGAALESLGAVLCEGVAARWRWGPGALAAAGL</sequence>
<keyword evidence="4" id="KW-1185">Reference proteome</keyword>
<dbReference type="Gene3D" id="1.20.1280.50">
    <property type="match status" value="1"/>
</dbReference>